<evidence type="ECO:0000256" key="3">
    <source>
        <dbReference type="ARBA" id="ARBA00022692"/>
    </source>
</evidence>
<dbReference type="InterPro" id="IPR050450">
    <property type="entry name" value="COX15/CtaA_HemeA_synthase"/>
</dbReference>
<keyword evidence="4" id="KW-0479">Metal-binding</keyword>
<feature type="region of interest" description="Disordered" evidence="12">
    <location>
        <begin position="1"/>
        <end position="29"/>
    </location>
</feature>
<evidence type="ECO:0000256" key="5">
    <source>
        <dbReference type="ARBA" id="ARBA00022989"/>
    </source>
</evidence>
<keyword evidence="3 13" id="KW-0812">Transmembrane</keyword>
<accession>A0ABW2QCE5</accession>
<proteinExistence type="predicted"/>
<evidence type="ECO:0000256" key="12">
    <source>
        <dbReference type="SAM" id="MobiDB-lite"/>
    </source>
</evidence>
<evidence type="ECO:0000256" key="13">
    <source>
        <dbReference type="SAM" id="Phobius"/>
    </source>
</evidence>
<sequence>MSTTAGPRPGLPTAGAGEGARPAGPGDRADRVTSGLAVANLVAQLAIIATGGAVRLTGSGLGCSTWPMCEPGSFTPVFHEATSIHPYVEFGNRTMTGVLSVVALALIWALYRREPVRHRRVRHLGWAVLAGIGLQAVVGGMSVWYDLHPAIVGSHMLFSLGLVAVSAYLLVRLRRPDAPAEPLLDGAARALPWLLAAVSLAVVVLGTVVTGAGPHSGDAEVGYRYAVDPAAAARWHGASVWLFLAVLAVLGVRLLRTRDRTLATARKGWWLLLAATLANGAIGYVQYLTGLPELLVGLHMVGAGLVVAAATLTCSGLYVRRP</sequence>
<comment type="subcellular location">
    <subcellularLocation>
        <location evidence="1">Membrane</location>
        <topology evidence="1">Multi-pass membrane protein</topology>
    </subcellularLocation>
</comment>
<keyword evidence="7" id="KW-0408">Iron</keyword>
<evidence type="ECO:0000256" key="7">
    <source>
        <dbReference type="ARBA" id="ARBA00023004"/>
    </source>
</evidence>
<dbReference type="RefSeq" id="WP_382396466.1">
    <property type="nucleotide sequence ID" value="NZ_JBHTCQ010000004.1"/>
</dbReference>
<evidence type="ECO:0000256" key="1">
    <source>
        <dbReference type="ARBA" id="ARBA00004141"/>
    </source>
</evidence>
<keyword evidence="5 13" id="KW-1133">Transmembrane helix</keyword>
<evidence type="ECO:0000256" key="6">
    <source>
        <dbReference type="ARBA" id="ARBA00023002"/>
    </source>
</evidence>
<name>A0ABW2QCE5_9MICO</name>
<feature type="transmembrane region" description="Helical" evidence="13">
    <location>
        <begin position="233"/>
        <end position="256"/>
    </location>
</feature>
<feature type="transmembrane region" description="Helical" evidence="13">
    <location>
        <begin position="123"/>
        <end position="145"/>
    </location>
</feature>
<feature type="transmembrane region" description="Helical" evidence="13">
    <location>
        <begin position="191"/>
        <end position="213"/>
    </location>
</feature>
<dbReference type="EMBL" id="JBHTCQ010000004">
    <property type="protein sequence ID" value="MFC7406941.1"/>
    <property type="molecule type" value="Genomic_DNA"/>
</dbReference>
<comment type="caution">
    <text evidence="14">The sequence shown here is derived from an EMBL/GenBank/DDBJ whole genome shotgun (WGS) entry which is preliminary data.</text>
</comment>
<dbReference type="PANTHER" id="PTHR35457">
    <property type="entry name" value="HEME A SYNTHASE"/>
    <property type="match status" value="1"/>
</dbReference>
<evidence type="ECO:0000256" key="4">
    <source>
        <dbReference type="ARBA" id="ARBA00022723"/>
    </source>
</evidence>
<feature type="transmembrane region" description="Helical" evidence="13">
    <location>
        <begin position="94"/>
        <end position="111"/>
    </location>
</feature>
<feature type="transmembrane region" description="Helical" evidence="13">
    <location>
        <begin position="294"/>
        <end position="319"/>
    </location>
</feature>
<keyword evidence="8" id="KW-0350">Heme biosynthesis</keyword>
<keyword evidence="10" id="KW-1015">Disulfide bond</keyword>
<keyword evidence="15" id="KW-1185">Reference proteome</keyword>
<gene>
    <name evidence="14" type="ORF">ACFQQL_17605</name>
</gene>
<feature type="transmembrane region" description="Helical" evidence="13">
    <location>
        <begin position="268"/>
        <end position="288"/>
    </location>
</feature>
<evidence type="ECO:0000256" key="10">
    <source>
        <dbReference type="ARBA" id="ARBA00023157"/>
    </source>
</evidence>
<evidence type="ECO:0000256" key="9">
    <source>
        <dbReference type="ARBA" id="ARBA00023136"/>
    </source>
</evidence>
<evidence type="ECO:0000313" key="15">
    <source>
        <dbReference type="Proteomes" id="UP001596455"/>
    </source>
</evidence>
<keyword evidence="9 13" id="KW-0472">Membrane</keyword>
<protein>
    <submittedName>
        <fullName evidence="14">Heme A synthase</fullName>
    </submittedName>
</protein>
<dbReference type="Pfam" id="PF02628">
    <property type="entry name" value="COX15-CtaA"/>
    <property type="match status" value="1"/>
</dbReference>
<evidence type="ECO:0000256" key="8">
    <source>
        <dbReference type="ARBA" id="ARBA00023133"/>
    </source>
</evidence>
<evidence type="ECO:0000256" key="11">
    <source>
        <dbReference type="ARBA" id="ARBA00023444"/>
    </source>
</evidence>
<dbReference type="InterPro" id="IPR003780">
    <property type="entry name" value="COX15/CtaA_fam"/>
</dbReference>
<evidence type="ECO:0000313" key="14">
    <source>
        <dbReference type="EMBL" id="MFC7406941.1"/>
    </source>
</evidence>
<feature type="transmembrane region" description="Helical" evidence="13">
    <location>
        <begin position="151"/>
        <end position="171"/>
    </location>
</feature>
<reference evidence="15" key="1">
    <citation type="journal article" date="2019" name="Int. J. Syst. Evol. Microbiol.">
        <title>The Global Catalogue of Microorganisms (GCM) 10K type strain sequencing project: providing services to taxonomists for standard genome sequencing and annotation.</title>
        <authorList>
            <consortium name="The Broad Institute Genomics Platform"/>
            <consortium name="The Broad Institute Genome Sequencing Center for Infectious Disease"/>
            <person name="Wu L."/>
            <person name="Ma J."/>
        </authorList>
    </citation>
    <scope>NUCLEOTIDE SEQUENCE [LARGE SCALE GENOMIC DNA]</scope>
    <source>
        <strain evidence="15">JCM 1490</strain>
    </source>
</reference>
<organism evidence="14 15">
    <name type="scientific">Georgenia alba</name>
    <dbReference type="NCBI Taxonomy" id="2233858"/>
    <lineage>
        <taxon>Bacteria</taxon>
        <taxon>Bacillati</taxon>
        <taxon>Actinomycetota</taxon>
        <taxon>Actinomycetes</taxon>
        <taxon>Micrococcales</taxon>
        <taxon>Bogoriellaceae</taxon>
        <taxon>Georgenia</taxon>
    </lineage>
</organism>
<keyword evidence="2" id="KW-1003">Cell membrane</keyword>
<evidence type="ECO:0000256" key="2">
    <source>
        <dbReference type="ARBA" id="ARBA00022475"/>
    </source>
</evidence>
<dbReference type="PANTHER" id="PTHR35457:SF1">
    <property type="entry name" value="HEME A SYNTHASE"/>
    <property type="match status" value="1"/>
</dbReference>
<keyword evidence="6" id="KW-0560">Oxidoreductase</keyword>
<dbReference type="Proteomes" id="UP001596455">
    <property type="component" value="Unassembled WGS sequence"/>
</dbReference>
<comment type="pathway">
    <text evidence="11">Porphyrin-containing compound metabolism.</text>
</comment>